<dbReference type="AlphaFoldDB" id="A0A8K0T696"/>
<evidence type="ECO:0000313" key="2">
    <source>
        <dbReference type="EMBL" id="KAH7329575.1"/>
    </source>
</evidence>
<protein>
    <submittedName>
        <fullName evidence="2">Uncharacterized protein</fullName>
    </submittedName>
</protein>
<reference evidence="2" key="1">
    <citation type="journal article" date="2021" name="Nat. Commun.">
        <title>Genetic determinants of endophytism in the Arabidopsis root mycobiome.</title>
        <authorList>
            <person name="Mesny F."/>
            <person name="Miyauchi S."/>
            <person name="Thiergart T."/>
            <person name="Pickel B."/>
            <person name="Atanasova L."/>
            <person name="Karlsson M."/>
            <person name="Huettel B."/>
            <person name="Barry K.W."/>
            <person name="Haridas S."/>
            <person name="Chen C."/>
            <person name="Bauer D."/>
            <person name="Andreopoulos W."/>
            <person name="Pangilinan J."/>
            <person name="LaButti K."/>
            <person name="Riley R."/>
            <person name="Lipzen A."/>
            <person name="Clum A."/>
            <person name="Drula E."/>
            <person name="Henrissat B."/>
            <person name="Kohler A."/>
            <person name="Grigoriev I.V."/>
            <person name="Martin F.M."/>
            <person name="Hacquard S."/>
        </authorList>
    </citation>
    <scope>NUCLEOTIDE SEQUENCE</scope>
    <source>
        <strain evidence="2">MPI-CAGE-CH-0235</strain>
    </source>
</reference>
<keyword evidence="3" id="KW-1185">Reference proteome</keyword>
<dbReference type="Proteomes" id="UP000813444">
    <property type="component" value="Unassembled WGS sequence"/>
</dbReference>
<comment type="caution">
    <text evidence="2">The sequence shown here is derived from an EMBL/GenBank/DDBJ whole genome shotgun (WGS) entry which is preliminary data.</text>
</comment>
<feature type="compositionally biased region" description="Basic and acidic residues" evidence="1">
    <location>
        <begin position="19"/>
        <end position="37"/>
    </location>
</feature>
<feature type="region of interest" description="Disordered" evidence="1">
    <location>
        <begin position="14"/>
        <end position="48"/>
    </location>
</feature>
<evidence type="ECO:0000313" key="3">
    <source>
        <dbReference type="Proteomes" id="UP000813444"/>
    </source>
</evidence>
<name>A0A8K0T696_9HYPO</name>
<gene>
    <name evidence="2" type="ORF">B0I35DRAFT_47517</name>
</gene>
<organism evidence="2 3">
    <name type="scientific">Stachybotrys elegans</name>
    <dbReference type="NCBI Taxonomy" id="80388"/>
    <lineage>
        <taxon>Eukaryota</taxon>
        <taxon>Fungi</taxon>
        <taxon>Dikarya</taxon>
        <taxon>Ascomycota</taxon>
        <taxon>Pezizomycotina</taxon>
        <taxon>Sordariomycetes</taxon>
        <taxon>Hypocreomycetidae</taxon>
        <taxon>Hypocreales</taxon>
        <taxon>Stachybotryaceae</taxon>
        <taxon>Stachybotrys</taxon>
    </lineage>
</organism>
<proteinExistence type="predicted"/>
<sequence>MVCMKAPEARLFSSSWSGPREHVSPPGKKENVSKETRGLPPFGAEGEVRQTEGCLRRGSAHRGGRVVGQRKKNTSRVASFPLLCCREGGNMLVCLGRSCAGTGLHHLEPMAQEASRGRQSRRGIMRLWELGIGLPSSHGIRSTLVQALEGRRAAGRDVLDRGPDDTVCGGADRTQCMSAPSACRYTPVHARRLEEEVAMASGGQTWEAVAPRRYACAPVIWPRLASAGDGAS</sequence>
<accession>A0A8K0T696</accession>
<dbReference type="EMBL" id="JAGPNK010000001">
    <property type="protein sequence ID" value="KAH7329575.1"/>
    <property type="molecule type" value="Genomic_DNA"/>
</dbReference>
<evidence type="ECO:0000256" key="1">
    <source>
        <dbReference type="SAM" id="MobiDB-lite"/>
    </source>
</evidence>